<dbReference type="Proteomes" id="UP000051096">
    <property type="component" value="Unassembled WGS sequence"/>
</dbReference>
<name>A0A0S8GK97_UNCW3</name>
<protein>
    <recommendedName>
        <fullName evidence="1">GIY-YIG domain-containing protein</fullName>
    </recommendedName>
</protein>
<comment type="caution">
    <text evidence="2">The sequence shown here is derived from an EMBL/GenBank/DDBJ whole genome shotgun (WGS) entry which is preliminary data.</text>
</comment>
<proteinExistence type="predicted"/>
<reference evidence="2 3" key="1">
    <citation type="journal article" date="2015" name="Microbiome">
        <title>Genomic resolution of linkages in carbon, nitrogen, and sulfur cycling among widespread estuary sediment bacteria.</title>
        <authorList>
            <person name="Baker B.J."/>
            <person name="Lazar C.S."/>
            <person name="Teske A.P."/>
            <person name="Dick G.J."/>
        </authorList>
    </citation>
    <scope>NUCLEOTIDE SEQUENCE [LARGE SCALE GENOMIC DNA]</scope>
    <source>
        <strain evidence="2">SM23_60</strain>
    </source>
</reference>
<evidence type="ECO:0000313" key="2">
    <source>
        <dbReference type="EMBL" id="KPK73462.1"/>
    </source>
</evidence>
<dbReference type="PANTHER" id="PTHR37460:SF1">
    <property type="entry name" value="ENDONUCLEASE III"/>
    <property type="match status" value="1"/>
</dbReference>
<dbReference type="PANTHER" id="PTHR37460">
    <property type="entry name" value="ENDONUCLEASE III"/>
    <property type="match status" value="1"/>
</dbReference>
<feature type="domain" description="GIY-YIG" evidence="1">
    <location>
        <begin position="1"/>
        <end position="91"/>
    </location>
</feature>
<dbReference type="PROSITE" id="PS50164">
    <property type="entry name" value="GIY_YIG"/>
    <property type="match status" value="1"/>
</dbReference>
<dbReference type="CDD" id="cd10441">
    <property type="entry name" value="GIY-YIG_COG1833"/>
    <property type="match status" value="1"/>
</dbReference>
<gene>
    <name evidence="2" type="ORF">AMJ87_01725</name>
</gene>
<accession>A0A0S8GK97</accession>
<dbReference type="InterPro" id="IPR002837">
    <property type="entry name" value="DUF123"/>
</dbReference>
<dbReference type="InterPro" id="IPR000305">
    <property type="entry name" value="GIY-YIG_endonuc"/>
</dbReference>
<dbReference type="AlphaFoldDB" id="A0A0S8GK97"/>
<evidence type="ECO:0000313" key="3">
    <source>
        <dbReference type="Proteomes" id="UP000051096"/>
    </source>
</evidence>
<sequence>MVCIGKRGTCAFPAGYYIYVGSARKNLEQRVARHLRTRKKQFWHIDYLLPYVDIKAVWVSSLSEQRVAALLARDFESPVKKFGASDTKSNSHLFYSRKKLKLSLYPLSLLTETERRV</sequence>
<organism evidence="2 3">
    <name type="scientific">candidate division WOR_3 bacterium SM23_60</name>
    <dbReference type="NCBI Taxonomy" id="1703780"/>
    <lineage>
        <taxon>Bacteria</taxon>
        <taxon>Bacteria division WOR-3</taxon>
    </lineage>
</organism>
<evidence type="ECO:0000259" key="1">
    <source>
        <dbReference type="PROSITE" id="PS50164"/>
    </source>
</evidence>
<dbReference type="EMBL" id="LJUO01000009">
    <property type="protein sequence ID" value="KPK73462.1"/>
    <property type="molecule type" value="Genomic_DNA"/>
</dbReference>
<dbReference type="Pfam" id="PF01986">
    <property type="entry name" value="DUF123"/>
    <property type="match status" value="1"/>
</dbReference>